<keyword evidence="8 10" id="KW-0472">Membrane</keyword>
<keyword evidence="12" id="KW-1185">Reference proteome</keyword>
<comment type="similarity">
    <text evidence="9">Belongs to the binding-protein-dependent transport system permease family. LivHM subfamily.</text>
</comment>
<feature type="transmembrane region" description="Helical" evidence="10">
    <location>
        <begin position="172"/>
        <end position="195"/>
    </location>
</feature>
<feature type="transmembrane region" description="Helical" evidence="10">
    <location>
        <begin position="299"/>
        <end position="316"/>
    </location>
</feature>
<dbReference type="GO" id="GO:0015808">
    <property type="term" value="P:L-alanine transport"/>
    <property type="evidence" value="ECO:0007669"/>
    <property type="project" value="TreeGrafter"/>
</dbReference>
<evidence type="ECO:0000256" key="7">
    <source>
        <dbReference type="ARBA" id="ARBA00022989"/>
    </source>
</evidence>
<evidence type="ECO:0000256" key="3">
    <source>
        <dbReference type="ARBA" id="ARBA00022475"/>
    </source>
</evidence>
<evidence type="ECO:0000256" key="9">
    <source>
        <dbReference type="ARBA" id="ARBA00037998"/>
    </source>
</evidence>
<dbReference type="PANTHER" id="PTHR11795">
    <property type="entry name" value="BRANCHED-CHAIN AMINO ACID TRANSPORT SYSTEM PERMEASE PROTEIN LIVH"/>
    <property type="match status" value="1"/>
</dbReference>
<comment type="caution">
    <text evidence="11">The sequence shown here is derived from an EMBL/GenBank/DDBJ whole genome shotgun (WGS) entry which is preliminary data.</text>
</comment>
<evidence type="ECO:0000256" key="5">
    <source>
        <dbReference type="ARBA" id="ARBA00022692"/>
    </source>
</evidence>
<dbReference type="RefSeq" id="WP_169413198.1">
    <property type="nucleotide sequence ID" value="NZ_JAAXKZ010000040.1"/>
</dbReference>
<keyword evidence="2" id="KW-0813">Transport</keyword>
<evidence type="ECO:0000256" key="10">
    <source>
        <dbReference type="SAM" id="Phobius"/>
    </source>
</evidence>
<keyword evidence="6" id="KW-0029">Amino-acid transport</keyword>
<evidence type="ECO:0000256" key="6">
    <source>
        <dbReference type="ARBA" id="ARBA00022970"/>
    </source>
</evidence>
<keyword evidence="7 10" id="KW-1133">Transmembrane helix</keyword>
<dbReference type="AlphaFoldDB" id="A0A848DIG9"/>
<accession>A0A848DIG9</accession>
<dbReference type="GO" id="GO:0042941">
    <property type="term" value="P:D-alanine transmembrane transport"/>
    <property type="evidence" value="ECO:0007669"/>
    <property type="project" value="TreeGrafter"/>
</dbReference>
<dbReference type="GO" id="GO:0005886">
    <property type="term" value="C:plasma membrane"/>
    <property type="evidence" value="ECO:0007669"/>
    <property type="project" value="UniProtKB-SubCell"/>
</dbReference>
<name>A0A848DIG9_9PSEU</name>
<dbReference type="Pfam" id="PF02653">
    <property type="entry name" value="BPD_transp_2"/>
    <property type="match status" value="1"/>
</dbReference>
<dbReference type="PANTHER" id="PTHR11795:SF371">
    <property type="entry name" value="HIGH-AFFINITY BRANCHED-CHAIN AMINO ACID TRANSPORT SYSTEM PERMEASE PROTEIN LIVH"/>
    <property type="match status" value="1"/>
</dbReference>
<proteinExistence type="inferred from homology"/>
<dbReference type="GO" id="GO:0015192">
    <property type="term" value="F:L-phenylalanine transmembrane transporter activity"/>
    <property type="evidence" value="ECO:0007669"/>
    <property type="project" value="TreeGrafter"/>
</dbReference>
<protein>
    <submittedName>
        <fullName evidence="11">Branched-chain amino acid ABC transporter permease</fullName>
    </submittedName>
</protein>
<dbReference type="CDD" id="cd06582">
    <property type="entry name" value="TM_PBP1_LivH_like"/>
    <property type="match status" value="1"/>
</dbReference>
<dbReference type="GO" id="GO:0015190">
    <property type="term" value="F:L-leucine transmembrane transporter activity"/>
    <property type="evidence" value="ECO:0007669"/>
    <property type="project" value="TreeGrafter"/>
</dbReference>
<gene>
    <name evidence="11" type="ORF">HF519_13125</name>
</gene>
<evidence type="ECO:0000256" key="4">
    <source>
        <dbReference type="ARBA" id="ARBA00022519"/>
    </source>
</evidence>
<feature type="transmembrane region" description="Helical" evidence="10">
    <location>
        <begin position="29"/>
        <end position="51"/>
    </location>
</feature>
<reference evidence="11 12" key="1">
    <citation type="submission" date="2020-04" db="EMBL/GenBank/DDBJ databases">
        <authorList>
            <person name="Klaysubun C."/>
            <person name="Duangmal K."/>
            <person name="Lipun K."/>
        </authorList>
    </citation>
    <scope>NUCLEOTIDE SEQUENCE [LARGE SCALE GENOMIC DNA]</scope>
    <source>
        <strain evidence="11 12">DSM 45300</strain>
    </source>
</reference>
<keyword evidence="4" id="KW-0997">Cell inner membrane</keyword>
<feature type="transmembrane region" description="Helical" evidence="10">
    <location>
        <begin position="63"/>
        <end position="83"/>
    </location>
</feature>
<feature type="transmembrane region" description="Helical" evidence="10">
    <location>
        <begin position="89"/>
        <end position="111"/>
    </location>
</feature>
<feature type="transmembrane region" description="Helical" evidence="10">
    <location>
        <begin position="259"/>
        <end position="287"/>
    </location>
</feature>
<evidence type="ECO:0000256" key="1">
    <source>
        <dbReference type="ARBA" id="ARBA00004651"/>
    </source>
</evidence>
<dbReference type="EMBL" id="JAAXKZ010000040">
    <property type="protein sequence ID" value="NMH92492.1"/>
    <property type="molecule type" value="Genomic_DNA"/>
</dbReference>
<organism evidence="11 12">
    <name type="scientific">Pseudonocardia bannensis</name>
    <dbReference type="NCBI Taxonomy" id="630973"/>
    <lineage>
        <taxon>Bacteria</taxon>
        <taxon>Bacillati</taxon>
        <taxon>Actinomycetota</taxon>
        <taxon>Actinomycetes</taxon>
        <taxon>Pseudonocardiales</taxon>
        <taxon>Pseudonocardiaceae</taxon>
        <taxon>Pseudonocardia</taxon>
    </lineage>
</organism>
<dbReference type="GO" id="GO:0015188">
    <property type="term" value="F:L-isoleucine transmembrane transporter activity"/>
    <property type="evidence" value="ECO:0007669"/>
    <property type="project" value="TreeGrafter"/>
</dbReference>
<comment type="subcellular location">
    <subcellularLocation>
        <location evidence="1">Cell membrane</location>
        <topology evidence="1">Multi-pass membrane protein</topology>
    </subcellularLocation>
</comment>
<keyword evidence="3" id="KW-1003">Cell membrane</keyword>
<dbReference type="InterPro" id="IPR001851">
    <property type="entry name" value="ABC_transp_permease"/>
</dbReference>
<feature type="transmembrane region" description="Helical" evidence="10">
    <location>
        <begin position="224"/>
        <end position="247"/>
    </location>
</feature>
<evidence type="ECO:0000313" key="11">
    <source>
        <dbReference type="EMBL" id="NMH92492.1"/>
    </source>
</evidence>
<evidence type="ECO:0000256" key="2">
    <source>
        <dbReference type="ARBA" id="ARBA00022448"/>
    </source>
</evidence>
<dbReference type="GO" id="GO:0005304">
    <property type="term" value="F:L-valine transmembrane transporter activity"/>
    <property type="evidence" value="ECO:0007669"/>
    <property type="project" value="TreeGrafter"/>
</dbReference>
<dbReference type="GO" id="GO:1903806">
    <property type="term" value="P:L-isoleucine import across plasma membrane"/>
    <property type="evidence" value="ECO:0007669"/>
    <property type="project" value="TreeGrafter"/>
</dbReference>
<evidence type="ECO:0000313" key="12">
    <source>
        <dbReference type="Proteomes" id="UP000586918"/>
    </source>
</evidence>
<evidence type="ECO:0000256" key="8">
    <source>
        <dbReference type="ARBA" id="ARBA00023136"/>
    </source>
</evidence>
<sequence length="330" mass="34833">MGLLESFSTQLTQCFGSTSPPVFVFLQQIINGLVLGSLIGLIALGYTMVYGIIQLINFAHGEVFMVGAYGGLATFTYLLPTFAAREWYIALPLVLLGGALISVLVAVAMERFAYRPLRNAPRLAPLITALGVSVALQEAVRVFYPNATAALPFPNIFVPGSLSFSVGGGDIAIKYSGILLLVVSLVLAIALQIFVDGSRMGRAMRATAQDRDVARLMGINPDRVIVLTFVIGGALAGIGGVLYGGYLNNINIDMGFQTGIFAFTAAVLGGIGSIRGAVIGGLLIGLVKSLGGQCLPGGTAYDYVWIFVVLIVVLVFRPQGFFGETERVRA</sequence>
<dbReference type="InterPro" id="IPR052157">
    <property type="entry name" value="BCAA_transport_permease"/>
</dbReference>
<dbReference type="Proteomes" id="UP000586918">
    <property type="component" value="Unassembled WGS sequence"/>
</dbReference>
<keyword evidence="5 10" id="KW-0812">Transmembrane</keyword>